<dbReference type="STRING" id="1227363.D271_01552"/>
<reference evidence="1 2" key="1">
    <citation type="journal article" date="2013" name="Genome Announc.">
        <title>Genome Sequence of Lactobacillus saerimneri 30a (Formerly Lactobacillus sp. Strain 30a), a Reference Lactic Acid Bacterium Strain Producing Biogenic Amines.</title>
        <authorList>
            <person name="Romano A."/>
            <person name="Trip H."/>
            <person name="Campbell-Sills H."/>
            <person name="Bouchez O."/>
            <person name="Sherman D."/>
            <person name="Lolkema J.S."/>
            <person name="Lucas P.M."/>
        </authorList>
    </citation>
    <scope>NUCLEOTIDE SEQUENCE [LARGE SCALE GENOMIC DNA]</scope>
    <source>
        <strain evidence="1 2">30a</strain>
    </source>
</reference>
<evidence type="ECO:0000313" key="1">
    <source>
        <dbReference type="EMBL" id="EKW99515.1"/>
    </source>
</evidence>
<sequence>MTQEQIADQLQAHSYTLDTLATLGGQILITCKQDSEQQAYFLNASLPRLLDTIQQVGQQLDAISADMKGFNGNE</sequence>
<proteinExistence type="predicted"/>
<name>M5J6M7_9LACO</name>
<protein>
    <submittedName>
        <fullName evidence="1">Uncharacterized protein</fullName>
    </submittedName>
</protein>
<comment type="caution">
    <text evidence="1">The sequence shown here is derived from an EMBL/GenBank/DDBJ whole genome shotgun (WGS) entry which is preliminary data.</text>
</comment>
<dbReference type="Proteomes" id="UP000011912">
    <property type="component" value="Unassembled WGS sequence"/>
</dbReference>
<dbReference type="PATRIC" id="fig|1227363.6.peg.302"/>
<accession>M5J6M7</accession>
<organism evidence="1 2">
    <name type="scientific">Ligilactobacillus saerimneri 30a</name>
    <dbReference type="NCBI Taxonomy" id="1227363"/>
    <lineage>
        <taxon>Bacteria</taxon>
        <taxon>Bacillati</taxon>
        <taxon>Bacillota</taxon>
        <taxon>Bacilli</taxon>
        <taxon>Lactobacillales</taxon>
        <taxon>Lactobacillaceae</taxon>
        <taxon>Ligilactobacillus</taxon>
    </lineage>
</organism>
<dbReference type="EMBL" id="ANAG01000005">
    <property type="protein sequence ID" value="EKW99515.1"/>
    <property type="molecule type" value="Genomic_DNA"/>
</dbReference>
<dbReference type="RefSeq" id="WP_009551759.1">
    <property type="nucleotide sequence ID" value="NZ_ANAG01000005.1"/>
</dbReference>
<dbReference type="AlphaFoldDB" id="M5J6M7"/>
<evidence type="ECO:0000313" key="2">
    <source>
        <dbReference type="Proteomes" id="UP000011912"/>
    </source>
</evidence>
<gene>
    <name evidence="1" type="ORF">D271_01552</name>
</gene>
<keyword evidence="2" id="KW-1185">Reference proteome</keyword>